<evidence type="ECO:0000256" key="3">
    <source>
        <dbReference type="ARBA" id="ARBA00022801"/>
    </source>
</evidence>
<dbReference type="InterPro" id="IPR012340">
    <property type="entry name" value="NA-bd_OB-fold"/>
</dbReference>
<dbReference type="Pfam" id="PF10150">
    <property type="entry name" value="RNase_E_G"/>
    <property type="match status" value="1"/>
</dbReference>
<dbReference type="GO" id="GO:0004540">
    <property type="term" value="F:RNA nuclease activity"/>
    <property type="evidence" value="ECO:0007669"/>
    <property type="project" value="InterPro"/>
</dbReference>
<evidence type="ECO:0000259" key="6">
    <source>
        <dbReference type="PROSITE" id="PS50126"/>
    </source>
</evidence>
<dbReference type="SUPFAM" id="SSF50249">
    <property type="entry name" value="Nucleic acid-binding proteins"/>
    <property type="match status" value="1"/>
</dbReference>
<evidence type="ECO:0000313" key="8">
    <source>
        <dbReference type="Proteomes" id="UP000198367"/>
    </source>
</evidence>
<dbReference type="GO" id="GO:0016787">
    <property type="term" value="F:hydrolase activity"/>
    <property type="evidence" value="ECO:0007669"/>
    <property type="project" value="UniProtKB-KW"/>
</dbReference>
<dbReference type="PANTHER" id="PTHR30001">
    <property type="entry name" value="RIBONUCLEASE"/>
    <property type="match status" value="1"/>
</dbReference>
<dbReference type="Proteomes" id="UP000198367">
    <property type="component" value="Chromosome"/>
</dbReference>
<reference evidence="7 8" key="1">
    <citation type="submission" date="2017-07" db="EMBL/GenBank/DDBJ databases">
        <title>Phenotypical and genomic characterization of a clinical isolate of Shewanella bicestrii sp. nov. producing an extended-spectrum beta-lactamase and a new oxacillinase variant.</title>
        <authorList>
            <person name="Jousset A.B."/>
            <person name="Bonnin R.A."/>
            <person name="Girlich D."/>
            <person name="Dabos L."/>
            <person name="Potron A."/>
            <person name="Dortet L."/>
            <person name="Glaser P."/>
            <person name="Naas T."/>
        </authorList>
    </citation>
    <scope>NUCLEOTIDE SEQUENCE [LARGE SCALE GENOMIC DNA]</scope>
    <source>
        <strain evidence="7 8">JAB-1</strain>
    </source>
</reference>
<dbReference type="FunFam" id="2.40.50.140:FF:000028">
    <property type="entry name" value="Ribonuclease G"/>
    <property type="match status" value="1"/>
</dbReference>
<dbReference type="PROSITE" id="PS50126">
    <property type="entry name" value="S1"/>
    <property type="match status" value="1"/>
</dbReference>
<dbReference type="NCBIfam" id="TIGR00757">
    <property type="entry name" value="RNaseEG"/>
    <property type="match status" value="1"/>
</dbReference>
<dbReference type="Gene3D" id="2.40.50.140">
    <property type="entry name" value="Nucleic acid-binding proteins"/>
    <property type="match status" value="1"/>
</dbReference>
<comment type="cofactor">
    <cofactor evidence="1">
        <name>Mg(2+)</name>
        <dbReference type="ChEBI" id="CHEBI:18420"/>
    </cofactor>
</comment>
<evidence type="ECO:0000256" key="5">
    <source>
        <dbReference type="ARBA" id="ARBA00022884"/>
    </source>
</evidence>
<dbReference type="CDD" id="cd04453">
    <property type="entry name" value="S1_RNase_E"/>
    <property type="match status" value="1"/>
</dbReference>
<keyword evidence="8" id="KW-1185">Reference proteome</keyword>
<dbReference type="InterPro" id="IPR019307">
    <property type="entry name" value="RNA-bd_AU-1/RNase_E/G"/>
</dbReference>
<dbReference type="GO" id="GO:0046872">
    <property type="term" value="F:metal ion binding"/>
    <property type="evidence" value="ECO:0007669"/>
    <property type="project" value="UniProtKB-KW"/>
</dbReference>
<dbReference type="KEGG" id="sbj:CF168_02570"/>
<dbReference type="GO" id="GO:0003723">
    <property type="term" value="F:RNA binding"/>
    <property type="evidence" value="ECO:0007669"/>
    <property type="project" value="UniProtKB-KW"/>
</dbReference>
<evidence type="ECO:0000256" key="1">
    <source>
        <dbReference type="ARBA" id="ARBA00001946"/>
    </source>
</evidence>
<dbReference type="InterPro" id="IPR003029">
    <property type="entry name" value="S1_domain"/>
</dbReference>
<keyword evidence="2" id="KW-0479">Metal-binding</keyword>
<dbReference type="InterPro" id="IPR004659">
    <property type="entry name" value="RNase_E/G"/>
</dbReference>
<protein>
    <submittedName>
        <fullName evidence="7">Ribonuclease E/G</fullName>
    </submittedName>
</protein>
<dbReference type="NCBIfam" id="NF008689">
    <property type="entry name" value="PRK11712.1"/>
    <property type="match status" value="1"/>
</dbReference>
<accession>A0A220UI16</accession>
<dbReference type="GO" id="GO:0006364">
    <property type="term" value="P:rRNA processing"/>
    <property type="evidence" value="ECO:0007669"/>
    <property type="project" value="TreeGrafter"/>
</dbReference>
<keyword evidence="4" id="KW-0460">Magnesium</keyword>
<keyword evidence="5" id="KW-0694">RNA-binding</keyword>
<dbReference type="Gene3D" id="3.40.1260.20">
    <property type="entry name" value="Ribonuclease E, catalytic domain"/>
    <property type="match status" value="1"/>
</dbReference>
<dbReference type="AlphaFoldDB" id="A0A220UI16"/>
<dbReference type="EMBL" id="CP022358">
    <property type="protein sequence ID" value="ASK67828.1"/>
    <property type="molecule type" value="Genomic_DNA"/>
</dbReference>
<gene>
    <name evidence="7" type="ORF">CF168_02570</name>
</gene>
<dbReference type="SMART" id="SM00316">
    <property type="entry name" value="S1"/>
    <property type="match status" value="1"/>
</dbReference>
<keyword evidence="3" id="KW-0378">Hydrolase</keyword>
<sequence>MNTGRLNPNKVQRKMGSELLINVTPSEARVALVEHGVLQEVHIERRMKRGLVGNIYKGKISRVLPGMQAAFVDIGLDKAAFLHASDIVPHTECVADVEKGHFVVRDIAELVRQGQDIMVQVVKDPLGTKGARLTTDITLPSRYLVFMPGSSHVGVSQRIEQEEERSRLKKITLPFVDEDGGFIIRTAAEGVGEDELAQDAAFLRRVWSKVSERRQRRGVALLYQDLALPVRIVRDFVGTELDRIQVDSRRTFAELQAFAQEFMPEIADKIEHYSGPAPIFDLYDVENEIQRALGRKVELKSGGYLIIDQTEAMTTVDINTGAFVGHRNLEETIFNTNLEATQAIARQLRLRNLGGIIIIDFIDMLSDEHKTRVLNSLNSALAKDRVKTNVSGFSGLGLVEMTRKRTRESLEHVLCGECPACQSTGSMKTVETVSYEIFREIIRLNRAYDADEFLLYCSPAVYNSLSGDESHLVAELEVYIGKRIRLQNEPMYSQHKYDVVMM</sequence>
<evidence type="ECO:0000256" key="4">
    <source>
        <dbReference type="ARBA" id="ARBA00022842"/>
    </source>
</evidence>
<evidence type="ECO:0000313" key="7">
    <source>
        <dbReference type="EMBL" id="ASK67828.1"/>
    </source>
</evidence>
<evidence type="ECO:0000256" key="2">
    <source>
        <dbReference type="ARBA" id="ARBA00022723"/>
    </source>
</evidence>
<dbReference type="PANTHER" id="PTHR30001:SF0">
    <property type="entry name" value="RIBONUCLEASE G"/>
    <property type="match status" value="1"/>
</dbReference>
<dbReference type="Pfam" id="PF00575">
    <property type="entry name" value="S1"/>
    <property type="match status" value="1"/>
</dbReference>
<name>A0A220UI16_9GAMM</name>
<dbReference type="GO" id="GO:0005737">
    <property type="term" value="C:cytoplasm"/>
    <property type="evidence" value="ECO:0007669"/>
    <property type="project" value="TreeGrafter"/>
</dbReference>
<proteinExistence type="predicted"/>
<feature type="domain" description="S1 motif" evidence="6">
    <location>
        <begin position="53"/>
        <end position="142"/>
    </location>
</feature>
<organism evidence="7 8">
    <name type="scientific">Shewanella bicestrii</name>
    <dbReference type="NCBI Taxonomy" id="2018305"/>
    <lineage>
        <taxon>Bacteria</taxon>
        <taxon>Pseudomonadati</taxon>
        <taxon>Pseudomonadota</taxon>
        <taxon>Gammaproteobacteria</taxon>
        <taxon>Alteromonadales</taxon>
        <taxon>Shewanellaceae</taxon>
        <taxon>Shewanella</taxon>
    </lineage>
</organism>